<dbReference type="Proteomes" id="UP000028725">
    <property type="component" value="Unassembled WGS sequence"/>
</dbReference>
<dbReference type="InterPro" id="IPR013783">
    <property type="entry name" value="Ig-like_fold"/>
</dbReference>
<evidence type="ECO:0000313" key="2">
    <source>
        <dbReference type="Proteomes" id="UP000028725"/>
    </source>
</evidence>
<dbReference type="OrthoDB" id="5383450at2"/>
<gene>
    <name evidence="1" type="ORF">DB31_7248</name>
</gene>
<dbReference type="RefSeq" id="WP_044188418.1">
    <property type="nucleotide sequence ID" value="NZ_JMCB01000006.1"/>
</dbReference>
<dbReference type="AlphaFoldDB" id="A0A085WJZ8"/>
<dbReference type="EMBL" id="JMCB01000006">
    <property type="protein sequence ID" value="KFE68011.1"/>
    <property type="molecule type" value="Genomic_DNA"/>
</dbReference>
<sequence length="127" mass="13574">MKSFFSHRGGASLLLLGVLGTGCGYGPPNHNPIVSAGPEPSMKDVVSGTEVQMHLVVTDEDGDELRYRWIQSPSEPAGTYSNPEVGEPTWIAPEVTKVTSFLLRVNIRDGEGSSLSGSTTVQVHPRP</sequence>
<accession>A0A085WJZ8</accession>
<dbReference type="STRING" id="394096.DB31_7248"/>
<dbReference type="PROSITE" id="PS51257">
    <property type="entry name" value="PROKAR_LIPOPROTEIN"/>
    <property type="match status" value="1"/>
</dbReference>
<keyword evidence="2" id="KW-1185">Reference proteome</keyword>
<comment type="caution">
    <text evidence="1">The sequence shown here is derived from an EMBL/GenBank/DDBJ whole genome shotgun (WGS) entry which is preliminary data.</text>
</comment>
<name>A0A085WJZ8_9BACT</name>
<evidence type="ECO:0000313" key="1">
    <source>
        <dbReference type="EMBL" id="KFE68011.1"/>
    </source>
</evidence>
<protein>
    <submittedName>
        <fullName evidence="1">Uncharacterized protein</fullName>
    </submittedName>
</protein>
<proteinExistence type="predicted"/>
<organism evidence="1 2">
    <name type="scientific">Hyalangium minutum</name>
    <dbReference type="NCBI Taxonomy" id="394096"/>
    <lineage>
        <taxon>Bacteria</taxon>
        <taxon>Pseudomonadati</taxon>
        <taxon>Myxococcota</taxon>
        <taxon>Myxococcia</taxon>
        <taxon>Myxococcales</taxon>
        <taxon>Cystobacterineae</taxon>
        <taxon>Archangiaceae</taxon>
        <taxon>Hyalangium</taxon>
    </lineage>
</organism>
<reference evidence="1 2" key="1">
    <citation type="submission" date="2014-04" db="EMBL/GenBank/DDBJ databases">
        <title>Genome assembly of Hyalangium minutum DSM 14724.</title>
        <authorList>
            <person name="Sharma G."/>
            <person name="Subramanian S."/>
        </authorList>
    </citation>
    <scope>NUCLEOTIDE SEQUENCE [LARGE SCALE GENOMIC DNA]</scope>
    <source>
        <strain evidence="1 2">DSM 14724</strain>
    </source>
</reference>
<dbReference type="Gene3D" id="2.60.40.10">
    <property type="entry name" value="Immunoglobulins"/>
    <property type="match status" value="1"/>
</dbReference>